<accession>A0ABY0HA17</accession>
<proteinExistence type="predicted"/>
<evidence type="ECO:0000313" key="2">
    <source>
        <dbReference type="Proteomes" id="UP000294003"/>
    </source>
</evidence>
<name>A0ABY0HA17_9PEZI</name>
<keyword evidence="2" id="KW-1185">Reference proteome</keyword>
<organism evidence="1 2">
    <name type="scientific">Monosporascus cannonballus</name>
    <dbReference type="NCBI Taxonomy" id="155416"/>
    <lineage>
        <taxon>Eukaryota</taxon>
        <taxon>Fungi</taxon>
        <taxon>Dikarya</taxon>
        <taxon>Ascomycota</taxon>
        <taxon>Pezizomycotina</taxon>
        <taxon>Sordariomycetes</taxon>
        <taxon>Xylariomycetidae</taxon>
        <taxon>Xylariales</taxon>
        <taxon>Xylariales incertae sedis</taxon>
        <taxon>Monosporascus</taxon>
    </lineage>
</organism>
<reference evidence="1 2" key="1">
    <citation type="submission" date="2018-06" db="EMBL/GenBank/DDBJ databases">
        <title>Complete Genomes of Monosporascus.</title>
        <authorList>
            <person name="Robinson A.J."/>
            <person name="Natvig D.O."/>
        </authorList>
    </citation>
    <scope>NUCLEOTIDE SEQUENCE [LARGE SCALE GENOMIC DNA]</scope>
    <source>
        <strain evidence="1 2">CBS 609.92</strain>
    </source>
</reference>
<comment type="caution">
    <text evidence="1">The sequence shown here is derived from an EMBL/GenBank/DDBJ whole genome shotgun (WGS) entry which is preliminary data.</text>
</comment>
<evidence type="ECO:0000313" key="1">
    <source>
        <dbReference type="EMBL" id="RYO88630.1"/>
    </source>
</evidence>
<gene>
    <name evidence="1" type="ORF">DL762_003666</name>
</gene>
<sequence length="142" mass="15802">MLDYADIDEGATAANSMGGRSGMLVARINQMRRTTARITSCKTSRSKVISGRFLPHRPKWRSSMLNRTITAQHTDPDPIAGSAGPIIGPPTLNALYPRRIRNGRGIASSVTNERRQHTRHIRLHRRSAALVDPRVPSTVERR</sequence>
<protein>
    <submittedName>
        <fullName evidence="1">Uncharacterized protein</fullName>
    </submittedName>
</protein>
<dbReference type="EMBL" id="QJNS01000084">
    <property type="protein sequence ID" value="RYO88630.1"/>
    <property type="molecule type" value="Genomic_DNA"/>
</dbReference>
<dbReference type="Proteomes" id="UP000294003">
    <property type="component" value="Unassembled WGS sequence"/>
</dbReference>